<sequence>MEGIRDPLLKDAAMAARPTANHGLGDYALRWMVNFADSRLGSENPVSVEGLYDPNNRDGADTEALRKCIDIFAHECNVQICVTVETKMGTDEHSIITSNGEESQLKKYYDTVIGCAEFGKYAHSYFIVLTDDGHVLPSFHVDEEKRADRQRRWVSMSYADLHALLDECMLRLADMDAMKIVSDFRTDVTRKIDMSDDNLFDAFDSYRMEIESIHDYFFGDDDEVKAVSDRDVQTVDVGFLEVRGVICRLMRSRFCSR</sequence>
<name>A0AB34T6Z6_9BIFI</name>
<dbReference type="Pfam" id="PF14281">
    <property type="entry name" value="PDDEXK_4"/>
    <property type="match status" value="1"/>
</dbReference>
<dbReference type="RefSeq" id="WP_052826612.1">
    <property type="nucleotide sequence ID" value="NZ_AWFK01000015.1"/>
</dbReference>
<proteinExistence type="predicted"/>
<dbReference type="InterPro" id="IPR029470">
    <property type="entry name" value="PDDEXK_4"/>
</dbReference>
<dbReference type="EMBL" id="AWFK01000015">
    <property type="protein sequence ID" value="KOA48442.1"/>
    <property type="molecule type" value="Genomic_DNA"/>
</dbReference>
<gene>
    <name evidence="1" type="ORF">BAAM0483_08125</name>
</gene>
<accession>A0AB34T6Z6</accession>
<evidence type="ECO:0000313" key="1">
    <source>
        <dbReference type="EMBL" id="KOA48442.1"/>
    </source>
</evidence>
<dbReference type="AlphaFoldDB" id="A0AB34T6Z6"/>
<comment type="caution">
    <text evidence="1">The sequence shown here is derived from an EMBL/GenBank/DDBJ whole genome shotgun (WGS) entry which is preliminary data.</text>
</comment>
<protein>
    <submittedName>
        <fullName evidence="1">Uncharacterized protein</fullName>
    </submittedName>
</protein>
<dbReference type="Proteomes" id="UP000037239">
    <property type="component" value="Unassembled WGS sequence"/>
</dbReference>
<evidence type="ECO:0000313" key="2">
    <source>
        <dbReference type="Proteomes" id="UP000037239"/>
    </source>
</evidence>
<organism evidence="1 2">
    <name type="scientific">Bifidobacterium animalis subsp. animalis MCC 0483</name>
    <dbReference type="NCBI Taxonomy" id="1365955"/>
    <lineage>
        <taxon>Bacteria</taxon>
        <taxon>Bacillati</taxon>
        <taxon>Actinomycetota</taxon>
        <taxon>Actinomycetes</taxon>
        <taxon>Bifidobacteriales</taxon>
        <taxon>Bifidobacteriaceae</taxon>
        <taxon>Bifidobacterium</taxon>
    </lineage>
</organism>
<reference evidence="1 2" key="1">
    <citation type="journal article" date="2015" name="Int J Genomics">
        <title>Comparative Genomics Revealed Genetic Diversity and Species/Strain-Level Differences in Carbohydrate Metabolism of Three Probiotic Bifidobacterial Species.</title>
        <authorList>
            <person name="Odamaki T."/>
            <person name="Horigome A."/>
            <person name="Sugahara H."/>
            <person name="Hashikura N."/>
            <person name="Minami J."/>
            <person name="Xiao J.Z."/>
            <person name="Abe F."/>
        </authorList>
    </citation>
    <scope>NUCLEOTIDE SEQUENCE [LARGE SCALE GENOMIC DNA]</scope>
    <source>
        <strain evidence="1 2">MCC 0483</strain>
    </source>
</reference>